<feature type="domain" description="V-SNARE coiled-coil homology" evidence="18">
    <location>
        <begin position="133"/>
        <end position="193"/>
    </location>
</feature>
<evidence type="ECO:0000256" key="11">
    <source>
        <dbReference type="ARBA" id="ARBA00037863"/>
    </source>
</evidence>
<dbReference type="OrthoDB" id="190375at2759"/>
<dbReference type="STRING" id="105785.A0A2J7PNK9"/>
<dbReference type="GO" id="GO:0031902">
    <property type="term" value="C:late endosome membrane"/>
    <property type="evidence" value="ECO:0007669"/>
    <property type="project" value="UniProtKB-SubCell"/>
</dbReference>
<keyword evidence="5" id="KW-0653">Protein transport</keyword>
<organism evidence="19 20">
    <name type="scientific">Cryptotermes secundus</name>
    <dbReference type="NCBI Taxonomy" id="105785"/>
    <lineage>
        <taxon>Eukaryota</taxon>
        <taxon>Metazoa</taxon>
        <taxon>Ecdysozoa</taxon>
        <taxon>Arthropoda</taxon>
        <taxon>Hexapoda</taxon>
        <taxon>Insecta</taxon>
        <taxon>Pterygota</taxon>
        <taxon>Neoptera</taxon>
        <taxon>Polyneoptera</taxon>
        <taxon>Dictyoptera</taxon>
        <taxon>Blattodea</taxon>
        <taxon>Blattoidea</taxon>
        <taxon>Termitoidae</taxon>
        <taxon>Kalotermitidae</taxon>
        <taxon>Cryptotermitinae</taxon>
        <taxon>Cryptotermes</taxon>
    </lineage>
</organism>
<dbReference type="SUPFAM" id="SSF64356">
    <property type="entry name" value="SNARE-like"/>
    <property type="match status" value="1"/>
</dbReference>
<evidence type="ECO:0000256" key="15">
    <source>
        <dbReference type="PROSITE-ProRule" id="PRU00290"/>
    </source>
</evidence>
<keyword evidence="15" id="KW-0175">Coiled coil</keyword>
<evidence type="ECO:0000259" key="18">
    <source>
        <dbReference type="PROSITE" id="PS50892"/>
    </source>
</evidence>
<dbReference type="CDD" id="cd14824">
    <property type="entry name" value="Longin"/>
    <property type="match status" value="1"/>
</dbReference>
<dbReference type="Pfam" id="PF00957">
    <property type="entry name" value="Synaptobrevin"/>
    <property type="match status" value="1"/>
</dbReference>
<evidence type="ECO:0000256" key="14">
    <source>
        <dbReference type="ARBA" id="ARBA00042194"/>
    </source>
</evidence>
<evidence type="ECO:0000256" key="16">
    <source>
        <dbReference type="SAM" id="Phobius"/>
    </source>
</evidence>
<evidence type="ECO:0000256" key="6">
    <source>
        <dbReference type="ARBA" id="ARBA00022989"/>
    </source>
</evidence>
<dbReference type="Proteomes" id="UP000235965">
    <property type="component" value="Unassembled WGS sequence"/>
</dbReference>
<keyword evidence="20" id="KW-1185">Reference proteome</keyword>
<dbReference type="InterPro" id="IPR010908">
    <property type="entry name" value="Longin_dom"/>
</dbReference>
<dbReference type="AlphaFoldDB" id="A0A2J7PNK9"/>
<evidence type="ECO:0000256" key="1">
    <source>
        <dbReference type="ARBA" id="ARBA00004163"/>
    </source>
</evidence>
<dbReference type="GO" id="GO:0005794">
    <property type="term" value="C:Golgi apparatus"/>
    <property type="evidence" value="ECO:0007669"/>
    <property type="project" value="UniProtKB-SubCell"/>
</dbReference>
<feature type="domain" description="Longin" evidence="17">
    <location>
        <begin position="7"/>
        <end position="119"/>
    </location>
</feature>
<dbReference type="PRINTS" id="PR00219">
    <property type="entry name" value="SYNAPTOBREVN"/>
</dbReference>
<dbReference type="Gene3D" id="3.30.450.50">
    <property type="entry name" value="Longin domain"/>
    <property type="match status" value="1"/>
</dbReference>
<name>A0A2J7PNK9_9NEOP</name>
<dbReference type="PROSITE" id="PS50859">
    <property type="entry name" value="LONGIN"/>
    <property type="match status" value="1"/>
</dbReference>
<dbReference type="PROSITE" id="PS50892">
    <property type="entry name" value="V_SNARE"/>
    <property type="match status" value="1"/>
</dbReference>
<dbReference type="InterPro" id="IPR001388">
    <property type="entry name" value="Synaptobrevin-like"/>
</dbReference>
<evidence type="ECO:0000256" key="8">
    <source>
        <dbReference type="ARBA" id="ARBA00037801"/>
    </source>
</evidence>
<evidence type="ECO:0000256" key="3">
    <source>
        <dbReference type="ARBA" id="ARBA00022448"/>
    </source>
</evidence>
<dbReference type="SUPFAM" id="SSF58038">
    <property type="entry name" value="SNARE fusion complex"/>
    <property type="match status" value="1"/>
</dbReference>
<gene>
    <name evidence="19" type="ORF">B7P43_G02196</name>
</gene>
<proteinExistence type="inferred from homology"/>
<dbReference type="InParanoid" id="A0A2J7PNK9"/>
<evidence type="ECO:0000313" key="20">
    <source>
        <dbReference type="Proteomes" id="UP000235965"/>
    </source>
</evidence>
<feature type="transmembrane region" description="Helical" evidence="16">
    <location>
        <begin position="197"/>
        <end position="221"/>
    </location>
</feature>
<dbReference type="Gene3D" id="1.20.5.110">
    <property type="match status" value="1"/>
</dbReference>
<dbReference type="InterPro" id="IPR011012">
    <property type="entry name" value="Longin-like_dom_sf"/>
</dbReference>
<evidence type="ECO:0000256" key="12">
    <source>
        <dbReference type="ARBA" id="ARBA00037875"/>
    </source>
</evidence>
<dbReference type="Pfam" id="PF13774">
    <property type="entry name" value="Longin"/>
    <property type="match status" value="1"/>
</dbReference>
<evidence type="ECO:0000259" key="17">
    <source>
        <dbReference type="PROSITE" id="PS50859"/>
    </source>
</evidence>
<dbReference type="GO" id="GO:0005765">
    <property type="term" value="C:lysosomal membrane"/>
    <property type="evidence" value="ECO:0007669"/>
    <property type="project" value="UniProtKB-SubCell"/>
</dbReference>
<keyword evidence="4 16" id="KW-0812">Transmembrane</keyword>
<accession>A0A2J7PNK9</accession>
<dbReference type="PANTHER" id="PTHR21136:SF168">
    <property type="entry name" value="VESICLE-ASSOCIATED MEMBRANE PROTEIN 9"/>
    <property type="match status" value="1"/>
</dbReference>
<dbReference type="InterPro" id="IPR051097">
    <property type="entry name" value="Synaptobrevin-like_transport"/>
</dbReference>
<evidence type="ECO:0000256" key="9">
    <source>
        <dbReference type="ARBA" id="ARBA00037803"/>
    </source>
</evidence>
<evidence type="ECO:0000256" key="7">
    <source>
        <dbReference type="ARBA" id="ARBA00023136"/>
    </source>
</evidence>
<dbReference type="InterPro" id="IPR042855">
    <property type="entry name" value="V_SNARE_CC"/>
</dbReference>
<sequence length="222" mass="25233">MEPKTVVQIRYCCISYGEVILVSHQTEAENYTPMIHSVLRTLNSTEDKKLAFPVDSFQVHVLIENGIAFTCVTYLTRKHYLPFSFLDALKEKFLEVPSLCSRAVTASENEFDRDFCPVMASVVYDFNIGRGDKVSKLRAQVEDVKQIMLDNVDKVIGRGERLDDLLSKTEDLESHGTVFRQGARDIRVKMRCKNLRMWLVIGGLLTLVLTVTILSACGVIHW</sequence>
<dbReference type="EMBL" id="NEVH01023953">
    <property type="protein sequence ID" value="PNF17917.1"/>
    <property type="molecule type" value="Genomic_DNA"/>
</dbReference>
<dbReference type="GO" id="GO:0030658">
    <property type="term" value="C:transport vesicle membrane"/>
    <property type="evidence" value="ECO:0007669"/>
    <property type="project" value="UniProtKB-SubCell"/>
</dbReference>
<keyword evidence="6 16" id="KW-1133">Transmembrane helix</keyword>
<keyword evidence="3" id="KW-0813">Transport</keyword>
<dbReference type="SMART" id="SM01270">
    <property type="entry name" value="Longin"/>
    <property type="match status" value="1"/>
</dbReference>
<evidence type="ECO:0000256" key="10">
    <source>
        <dbReference type="ARBA" id="ARBA00037845"/>
    </source>
</evidence>
<comment type="caution">
    <text evidence="19">The sequence shown here is derived from an EMBL/GenBank/DDBJ whole genome shotgun (WGS) entry which is preliminary data.</text>
</comment>
<dbReference type="GO" id="GO:0016192">
    <property type="term" value="P:vesicle-mediated transport"/>
    <property type="evidence" value="ECO:0007669"/>
    <property type="project" value="InterPro"/>
</dbReference>
<evidence type="ECO:0000313" key="19">
    <source>
        <dbReference type="EMBL" id="PNF17917.1"/>
    </source>
</evidence>
<dbReference type="GO" id="GO:0015031">
    <property type="term" value="P:protein transport"/>
    <property type="evidence" value="ECO:0007669"/>
    <property type="project" value="UniProtKB-KW"/>
</dbReference>
<evidence type="ECO:0000256" key="13">
    <source>
        <dbReference type="ARBA" id="ARBA00039269"/>
    </source>
</evidence>
<comment type="subcellular location">
    <subcellularLocation>
        <location evidence="12">Cytoplasmic vesicle</location>
        <location evidence="12">Phagosome membrane</location>
        <topology evidence="12">Single-pass type IV membrane protein</topology>
    </subcellularLocation>
    <subcellularLocation>
        <location evidence="9">Cytoplasmic vesicle</location>
        <location evidence="9">Secretory vesicle membrane</location>
        <topology evidence="9">Single-pass type IV membrane protein</topology>
    </subcellularLocation>
    <subcellularLocation>
        <location evidence="1">Endoplasmic reticulum membrane</location>
        <topology evidence="1">Single-pass type IV membrane protein</topology>
    </subcellularLocation>
    <subcellularLocation>
        <location evidence="8">Golgi apparatus</location>
        <location evidence="8">trans-Golgi network membrane</location>
        <topology evidence="8">Single-pass type IV membrane protein</topology>
    </subcellularLocation>
    <subcellularLocation>
        <location evidence="10">Late endosome membrane</location>
        <topology evidence="10">Single-pass type IV membrane protein</topology>
    </subcellularLocation>
    <subcellularLocation>
        <location evidence="11">Lysosome membrane</location>
        <topology evidence="11">Single-pass type IV membrane protein</topology>
    </subcellularLocation>
</comment>
<keyword evidence="7 16" id="KW-0472">Membrane</keyword>
<protein>
    <recommendedName>
        <fullName evidence="13">Vesicle-associated membrane protein 7</fullName>
    </recommendedName>
    <alternativeName>
        <fullName evidence="14">Synaptobrevin-like protein 1</fullName>
    </alternativeName>
</protein>
<dbReference type="GO" id="GO:0005789">
    <property type="term" value="C:endoplasmic reticulum membrane"/>
    <property type="evidence" value="ECO:0007669"/>
    <property type="project" value="UniProtKB-SubCell"/>
</dbReference>
<evidence type="ECO:0000256" key="5">
    <source>
        <dbReference type="ARBA" id="ARBA00022927"/>
    </source>
</evidence>
<dbReference type="PANTHER" id="PTHR21136">
    <property type="entry name" value="SNARE PROTEINS"/>
    <property type="match status" value="1"/>
</dbReference>
<evidence type="ECO:0000256" key="4">
    <source>
        <dbReference type="ARBA" id="ARBA00022692"/>
    </source>
</evidence>
<dbReference type="GO" id="GO:0030670">
    <property type="term" value="C:phagocytic vesicle membrane"/>
    <property type="evidence" value="ECO:0007669"/>
    <property type="project" value="UniProtKB-SubCell"/>
</dbReference>
<reference evidence="19 20" key="1">
    <citation type="submission" date="2017-12" db="EMBL/GenBank/DDBJ databases">
        <title>Hemimetabolous genomes reveal molecular basis of termite eusociality.</title>
        <authorList>
            <person name="Harrison M.C."/>
            <person name="Jongepier E."/>
            <person name="Robertson H.M."/>
            <person name="Arning N."/>
            <person name="Bitard-Feildel T."/>
            <person name="Chao H."/>
            <person name="Childers C.P."/>
            <person name="Dinh H."/>
            <person name="Doddapaneni H."/>
            <person name="Dugan S."/>
            <person name="Gowin J."/>
            <person name="Greiner C."/>
            <person name="Han Y."/>
            <person name="Hu H."/>
            <person name="Hughes D.S.T."/>
            <person name="Huylmans A.-K."/>
            <person name="Kemena C."/>
            <person name="Kremer L.P.M."/>
            <person name="Lee S.L."/>
            <person name="Lopez-Ezquerra A."/>
            <person name="Mallet L."/>
            <person name="Monroy-Kuhn J.M."/>
            <person name="Moser A."/>
            <person name="Murali S.C."/>
            <person name="Muzny D.M."/>
            <person name="Otani S."/>
            <person name="Piulachs M.-D."/>
            <person name="Poelchau M."/>
            <person name="Qu J."/>
            <person name="Schaub F."/>
            <person name="Wada-Katsumata A."/>
            <person name="Worley K.C."/>
            <person name="Xie Q."/>
            <person name="Ylla G."/>
            <person name="Poulsen M."/>
            <person name="Gibbs R.A."/>
            <person name="Schal C."/>
            <person name="Richards S."/>
            <person name="Belles X."/>
            <person name="Korb J."/>
            <person name="Bornberg-Bauer E."/>
        </authorList>
    </citation>
    <scope>NUCLEOTIDE SEQUENCE [LARGE SCALE GENOMIC DNA]</scope>
    <source>
        <tissue evidence="19">Whole body</tissue>
    </source>
</reference>
<comment type="similarity">
    <text evidence="2">Belongs to the synaptobrevin family.</text>
</comment>
<evidence type="ECO:0000256" key="2">
    <source>
        <dbReference type="ARBA" id="ARBA00008025"/>
    </source>
</evidence>